<feature type="transmembrane region" description="Helical" evidence="6">
    <location>
        <begin position="176"/>
        <end position="193"/>
    </location>
</feature>
<feature type="transmembrane region" description="Helical" evidence="6">
    <location>
        <begin position="20"/>
        <end position="46"/>
    </location>
</feature>
<gene>
    <name evidence="7" type="ORF">DES45_101806</name>
</gene>
<dbReference type="Pfam" id="PF03741">
    <property type="entry name" value="TerC"/>
    <property type="match status" value="1"/>
</dbReference>
<organism evidence="7 8">
    <name type="scientific">Microvirga subterranea</name>
    <dbReference type="NCBI Taxonomy" id="186651"/>
    <lineage>
        <taxon>Bacteria</taxon>
        <taxon>Pseudomonadati</taxon>
        <taxon>Pseudomonadota</taxon>
        <taxon>Alphaproteobacteria</taxon>
        <taxon>Hyphomicrobiales</taxon>
        <taxon>Methylobacteriaceae</taxon>
        <taxon>Microvirga</taxon>
    </lineage>
</organism>
<evidence type="ECO:0000256" key="5">
    <source>
        <dbReference type="ARBA" id="ARBA00023136"/>
    </source>
</evidence>
<evidence type="ECO:0000256" key="6">
    <source>
        <dbReference type="SAM" id="Phobius"/>
    </source>
</evidence>
<comment type="subcellular location">
    <subcellularLocation>
        <location evidence="1">Membrane</location>
        <topology evidence="1">Multi-pass membrane protein</topology>
    </subcellularLocation>
</comment>
<feature type="transmembrane region" description="Helical" evidence="6">
    <location>
        <begin position="213"/>
        <end position="230"/>
    </location>
</feature>
<protein>
    <submittedName>
        <fullName evidence="7">YjbE family integral membrane protein</fullName>
    </submittedName>
</protein>
<dbReference type="PANTHER" id="PTHR30238:SF4">
    <property type="entry name" value="SLL1022 PROTEIN"/>
    <property type="match status" value="1"/>
</dbReference>
<dbReference type="NCBIfam" id="TIGR03717">
    <property type="entry name" value="R_switched_YjbE"/>
    <property type="match status" value="1"/>
</dbReference>
<comment type="caution">
    <text evidence="7">The sequence shown here is derived from an EMBL/GenBank/DDBJ whole genome shotgun (WGS) entry which is preliminary data.</text>
</comment>
<evidence type="ECO:0000256" key="4">
    <source>
        <dbReference type="ARBA" id="ARBA00022989"/>
    </source>
</evidence>
<dbReference type="AlphaFoldDB" id="A0A370HVI4"/>
<dbReference type="Proteomes" id="UP000254925">
    <property type="component" value="Unassembled WGS sequence"/>
</dbReference>
<feature type="transmembrane region" description="Helical" evidence="6">
    <location>
        <begin position="58"/>
        <end position="78"/>
    </location>
</feature>
<evidence type="ECO:0000256" key="3">
    <source>
        <dbReference type="ARBA" id="ARBA00022692"/>
    </source>
</evidence>
<dbReference type="GO" id="GO:0016020">
    <property type="term" value="C:membrane"/>
    <property type="evidence" value="ECO:0007669"/>
    <property type="project" value="UniProtKB-SubCell"/>
</dbReference>
<evidence type="ECO:0000256" key="1">
    <source>
        <dbReference type="ARBA" id="ARBA00004141"/>
    </source>
</evidence>
<evidence type="ECO:0000313" key="8">
    <source>
        <dbReference type="Proteomes" id="UP000254925"/>
    </source>
</evidence>
<accession>A0A370HVI4</accession>
<dbReference type="PANTHER" id="PTHR30238">
    <property type="entry name" value="MEMBRANE BOUND PREDICTED REDOX MODULATOR"/>
    <property type="match status" value="1"/>
</dbReference>
<dbReference type="InterPro" id="IPR005496">
    <property type="entry name" value="Integral_membrane_TerC"/>
</dbReference>
<feature type="transmembrane region" description="Helical" evidence="6">
    <location>
        <begin position="147"/>
        <end position="169"/>
    </location>
</feature>
<keyword evidence="8" id="KW-1185">Reference proteome</keyword>
<dbReference type="InterPro" id="IPR022301">
    <property type="entry name" value="Integral_membrane_YjbE"/>
</dbReference>
<reference evidence="7 8" key="1">
    <citation type="submission" date="2018-07" db="EMBL/GenBank/DDBJ databases">
        <title>Genomic Encyclopedia of Type Strains, Phase IV (KMG-IV): sequencing the most valuable type-strain genomes for metagenomic binning, comparative biology and taxonomic classification.</title>
        <authorList>
            <person name="Goeker M."/>
        </authorList>
    </citation>
    <scope>NUCLEOTIDE SEQUENCE [LARGE SCALE GENOMIC DNA]</scope>
    <source>
        <strain evidence="7 8">DSM 14364</strain>
    </source>
</reference>
<sequence length="239" mass="24947">MRLPGPAAKRTIVMETLVPQLIKILGIIWINVILSGDNAVVIALACRGLPPDKRRTGMVLGAGVAVGLRIVFTVLVAALLSTPFLKVVGGLLLLWIAVQLLTGDDGEGEVKQTDRLWHAVWTIAVADAVMSLDNVLAIAAVAKDSTLLLVLGLAISIPLIVAGAALIMALLDRAPILIWAGAALLGWVAGDMIVSDPWLVGRLGEELAHRAEIPVAIAAAAAVLGAGYLLRQRSATHEA</sequence>
<keyword evidence="3 6" id="KW-0812">Transmembrane</keyword>
<keyword evidence="4 6" id="KW-1133">Transmembrane helix</keyword>
<comment type="similarity">
    <text evidence="2">Belongs to the TerC family.</text>
</comment>
<proteinExistence type="inferred from homology"/>
<dbReference type="EMBL" id="QQBB01000001">
    <property type="protein sequence ID" value="RDI62536.1"/>
    <property type="molecule type" value="Genomic_DNA"/>
</dbReference>
<name>A0A370HVI4_9HYPH</name>
<keyword evidence="5 6" id="KW-0472">Membrane</keyword>
<evidence type="ECO:0000256" key="2">
    <source>
        <dbReference type="ARBA" id="ARBA00007511"/>
    </source>
</evidence>
<feature type="transmembrane region" description="Helical" evidence="6">
    <location>
        <begin position="116"/>
        <end position="141"/>
    </location>
</feature>
<evidence type="ECO:0000313" key="7">
    <source>
        <dbReference type="EMBL" id="RDI62536.1"/>
    </source>
</evidence>